<dbReference type="Proteomes" id="UP000027135">
    <property type="component" value="Unassembled WGS sequence"/>
</dbReference>
<organism evidence="3 4">
    <name type="scientific">Zootermopsis nevadensis</name>
    <name type="common">Dampwood termite</name>
    <dbReference type="NCBI Taxonomy" id="136037"/>
    <lineage>
        <taxon>Eukaryota</taxon>
        <taxon>Metazoa</taxon>
        <taxon>Ecdysozoa</taxon>
        <taxon>Arthropoda</taxon>
        <taxon>Hexapoda</taxon>
        <taxon>Insecta</taxon>
        <taxon>Pterygota</taxon>
        <taxon>Neoptera</taxon>
        <taxon>Polyneoptera</taxon>
        <taxon>Dictyoptera</taxon>
        <taxon>Blattodea</taxon>
        <taxon>Blattoidea</taxon>
        <taxon>Termitoidae</taxon>
        <taxon>Termopsidae</taxon>
        <taxon>Zootermopsis</taxon>
    </lineage>
</organism>
<dbReference type="AlphaFoldDB" id="A0A067QPQ3"/>
<dbReference type="eggNOG" id="ENOG502S9A2">
    <property type="taxonomic scope" value="Eukaryota"/>
</dbReference>
<keyword evidence="4" id="KW-1185">Reference proteome</keyword>
<proteinExistence type="predicted"/>
<dbReference type="OMA" id="ENGSWAH"/>
<feature type="region of interest" description="Disordered" evidence="1">
    <location>
        <begin position="1"/>
        <end position="24"/>
    </location>
</feature>
<feature type="transmembrane region" description="Helical" evidence="2">
    <location>
        <begin position="156"/>
        <end position="178"/>
    </location>
</feature>
<gene>
    <name evidence="3" type="ORF">L798_13441</name>
</gene>
<dbReference type="InParanoid" id="A0A067QPQ3"/>
<keyword evidence="2" id="KW-0812">Transmembrane</keyword>
<evidence type="ECO:0000313" key="3">
    <source>
        <dbReference type="EMBL" id="KDR11436.1"/>
    </source>
</evidence>
<reference evidence="3 4" key="1">
    <citation type="journal article" date="2014" name="Nat. Commun.">
        <title>Molecular traces of alternative social organization in a termite genome.</title>
        <authorList>
            <person name="Terrapon N."/>
            <person name="Li C."/>
            <person name="Robertson H.M."/>
            <person name="Ji L."/>
            <person name="Meng X."/>
            <person name="Booth W."/>
            <person name="Chen Z."/>
            <person name="Childers C.P."/>
            <person name="Glastad K.M."/>
            <person name="Gokhale K."/>
            <person name="Gowin J."/>
            <person name="Gronenberg W."/>
            <person name="Hermansen R.A."/>
            <person name="Hu H."/>
            <person name="Hunt B.G."/>
            <person name="Huylmans A.K."/>
            <person name="Khalil S.M."/>
            <person name="Mitchell R.D."/>
            <person name="Munoz-Torres M.C."/>
            <person name="Mustard J.A."/>
            <person name="Pan H."/>
            <person name="Reese J.T."/>
            <person name="Scharf M.E."/>
            <person name="Sun F."/>
            <person name="Vogel H."/>
            <person name="Xiao J."/>
            <person name="Yang W."/>
            <person name="Yang Z."/>
            <person name="Yang Z."/>
            <person name="Zhou J."/>
            <person name="Zhu J."/>
            <person name="Brent C.S."/>
            <person name="Elsik C.G."/>
            <person name="Goodisman M.A."/>
            <person name="Liberles D.A."/>
            <person name="Roe R.M."/>
            <person name="Vargo E.L."/>
            <person name="Vilcinskas A."/>
            <person name="Wang J."/>
            <person name="Bornberg-Bauer E."/>
            <person name="Korb J."/>
            <person name="Zhang G."/>
            <person name="Liebig J."/>
        </authorList>
    </citation>
    <scope>NUCLEOTIDE SEQUENCE [LARGE SCALE GENOMIC DNA]</scope>
    <source>
        <tissue evidence="3">Whole organism</tissue>
    </source>
</reference>
<sequence length="207" mass="22818">MKKVRNMWTDRTTEERSKIPPSDNTDYVRNNVEYGSANVPTDLANWHIPRPSLWCADSNCTCHIARERPEWPGDLQGRGSTSSQASSSSNTSTQSGASGSLLLTAANLAALRYEPTIMKSPDTQSVASSTHFTVVNGITRRKAQPLPTCCCHSHQLTTLVFTMSIIFLAAILMAVIYLESKYKGKEIAICTTEGQIQPLTPLWDHCN</sequence>
<feature type="compositionally biased region" description="Low complexity" evidence="1">
    <location>
        <begin position="79"/>
        <end position="97"/>
    </location>
</feature>
<evidence type="ECO:0000256" key="2">
    <source>
        <dbReference type="SAM" id="Phobius"/>
    </source>
</evidence>
<protein>
    <submittedName>
        <fullName evidence="3">Uncharacterized protein</fullName>
    </submittedName>
</protein>
<keyword evidence="2" id="KW-0472">Membrane</keyword>
<name>A0A067QPQ3_ZOONE</name>
<feature type="region of interest" description="Disordered" evidence="1">
    <location>
        <begin position="71"/>
        <end position="97"/>
    </location>
</feature>
<dbReference type="EMBL" id="KK853097">
    <property type="protein sequence ID" value="KDR11436.1"/>
    <property type="molecule type" value="Genomic_DNA"/>
</dbReference>
<evidence type="ECO:0000313" key="4">
    <source>
        <dbReference type="Proteomes" id="UP000027135"/>
    </source>
</evidence>
<keyword evidence="2" id="KW-1133">Transmembrane helix</keyword>
<evidence type="ECO:0000256" key="1">
    <source>
        <dbReference type="SAM" id="MobiDB-lite"/>
    </source>
</evidence>
<accession>A0A067QPQ3</accession>